<keyword evidence="5" id="KW-0131">Cell cycle</keyword>
<accession>A0A6A6P3P9</accession>
<evidence type="ECO:0000256" key="1">
    <source>
        <dbReference type="ARBA" id="ARBA00004123"/>
    </source>
</evidence>
<dbReference type="PANTHER" id="PTHR10507:SF0">
    <property type="entry name" value="CELL DIVISION CONTROL PROTEIN 45 HOMOLOG"/>
    <property type="match status" value="1"/>
</dbReference>
<feature type="region of interest" description="Disordered" evidence="6">
    <location>
        <begin position="748"/>
        <end position="838"/>
    </location>
</feature>
<evidence type="ECO:0000313" key="8">
    <source>
        <dbReference type="Proteomes" id="UP000799766"/>
    </source>
</evidence>
<dbReference type="GO" id="GO:0000727">
    <property type="term" value="P:double-strand break repair via break-induced replication"/>
    <property type="evidence" value="ECO:0007669"/>
    <property type="project" value="TreeGrafter"/>
</dbReference>
<dbReference type="AlphaFoldDB" id="A0A6A6P3P9"/>
<dbReference type="Proteomes" id="UP000799766">
    <property type="component" value="Unassembled WGS sequence"/>
</dbReference>
<evidence type="ECO:0000256" key="6">
    <source>
        <dbReference type="SAM" id="MobiDB-lite"/>
    </source>
</evidence>
<gene>
    <name evidence="7" type="ORF">BDY21DRAFT_283815</name>
</gene>
<feature type="compositionally biased region" description="Basic residues" evidence="6">
    <location>
        <begin position="754"/>
        <end position="767"/>
    </location>
</feature>
<reference evidence="7" key="1">
    <citation type="journal article" date="2020" name="Stud. Mycol.">
        <title>101 Dothideomycetes genomes: a test case for predicting lifestyles and emergence of pathogens.</title>
        <authorList>
            <person name="Haridas S."/>
            <person name="Albert R."/>
            <person name="Binder M."/>
            <person name="Bloem J."/>
            <person name="Labutti K."/>
            <person name="Salamov A."/>
            <person name="Andreopoulos B."/>
            <person name="Baker S."/>
            <person name="Barry K."/>
            <person name="Bills G."/>
            <person name="Bluhm B."/>
            <person name="Cannon C."/>
            <person name="Castanera R."/>
            <person name="Culley D."/>
            <person name="Daum C."/>
            <person name="Ezra D."/>
            <person name="Gonzalez J."/>
            <person name="Henrissat B."/>
            <person name="Kuo A."/>
            <person name="Liang C."/>
            <person name="Lipzen A."/>
            <person name="Lutzoni F."/>
            <person name="Magnuson J."/>
            <person name="Mondo S."/>
            <person name="Nolan M."/>
            <person name="Ohm R."/>
            <person name="Pangilinan J."/>
            <person name="Park H.-J."/>
            <person name="Ramirez L."/>
            <person name="Alfaro M."/>
            <person name="Sun H."/>
            <person name="Tritt A."/>
            <person name="Yoshinaga Y."/>
            <person name="Zwiers L.-H."/>
            <person name="Turgeon B."/>
            <person name="Goodwin S."/>
            <person name="Spatafora J."/>
            <person name="Crous P."/>
            <person name="Grigoriev I."/>
        </authorList>
    </citation>
    <scope>NUCLEOTIDE SEQUENCE</scope>
    <source>
        <strain evidence="7">ATCC 16933</strain>
    </source>
</reference>
<dbReference type="OrthoDB" id="10258882at2759"/>
<comment type="subcellular location">
    <subcellularLocation>
        <location evidence="1">Nucleus</location>
    </subcellularLocation>
</comment>
<feature type="compositionally biased region" description="Acidic residues" evidence="6">
    <location>
        <begin position="795"/>
        <end position="820"/>
    </location>
</feature>
<dbReference type="GO" id="GO:0003697">
    <property type="term" value="F:single-stranded DNA binding"/>
    <property type="evidence" value="ECO:0007669"/>
    <property type="project" value="TreeGrafter"/>
</dbReference>
<organism evidence="7 8">
    <name type="scientific">Lineolata rhizophorae</name>
    <dbReference type="NCBI Taxonomy" id="578093"/>
    <lineage>
        <taxon>Eukaryota</taxon>
        <taxon>Fungi</taxon>
        <taxon>Dikarya</taxon>
        <taxon>Ascomycota</taxon>
        <taxon>Pezizomycotina</taxon>
        <taxon>Dothideomycetes</taxon>
        <taxon>Dothideomycetes incertae sedis</taxon>
        <taxon>Lineolatales</taxon>
        <taxon>Lineolataceae</taxon>
        <taxon>Lineolata</taxon>
    </lineage>
</organism>
<keyword evidence="4" id="KW-0539">Nucleus</keyword>
<evidence type="ECO:0000256" key="4">
    <source>
        <dbReference type="ARBA" id="ARBA00023242"/>
    </source>
</evidence>
<comment type="similarity">
    <text evidence="2">Belongs to the CDC45 family.</text>
</comment>
<feature type="region of interest" description="Disordered" evidence="6">
    <location>
        <begin position="203"/>
        <end position="300"/>
    </location>
</feature>
<name>A0A6A6P3P9_9PEZI</name>
<feature type="compositionally biased region" description="Low complexity" evidence="6">
    <location>
        <begin position="286"/>
        <end position="300"/>
    </location>
</feature>
<dbReference type="GO" id="GO:1902977">
    <property type="term" value="P:mitotic DNA replication preinitiation complex assembly"/>
    <property type="evidence" value="ECO:0007669"/>
    <property type="project" value="TreeGrafter"/>
</dbReference>
<proteinExistence type="inferred from homology"/>
<keyword evidence="8" id="KW-1185">Reference proteome</keyword>
<protein>
    <submittedName>
        <fullName evidence="7">CDC45 family</fullName>
    </submittedName>
</protein>
<dbReference type="InterPro" id="IPR003874">
    <property type="entry name" value="CDC45"/>
</dbReference>
<dbReference type="GO" id="GO:0003682">
    <property type="term" value="F:chromatin binding"/>
    <property type="evidence" value="ECO:0007669"/>
    <property type="project" value="TreeGrafter"/>
</dbReference>
<dbReference type="GO" id="GO:0006270">
    <property type="term" value="P:DNA replication initiation"/>
    <property type="evidence" value="ECO:0007669"/>
    <property type="project" value="InterPro"/>
</dbReference>
<keyword evidence="3" id="KW-0235">DNA replication</keyword>
<evidence type="ECO:0000256" key="2">
    <source>
        <dbReference type="ARBA" id="ARBA00010727"/>
    </source>
</evidence>
<feature type="compositionally biased region" description="Basic and acidic residues" evidence="6">
    <location>
        <begin position="768"/>
        <end position="778"/>
    </location>
</feature>
<dbReference type="EMBL" id="MU001677">
    <property type="protein sequence ID" value="KAF2458509.1"/>
    <property type="molecule type" value="Genomic_DNA"/>
</dbReference>
<evidence type="ECO:0000313" key="7">
    <source>
        <dbReference type="EMBL" id="KAF2458509.1"/>
    </source>
</evidence>
<dbReference type="Pfam" id="PF02724">
    <property type="entry name" value="CDC45"/>
    <property type="match status" value="1"/>
</dbReference>
<sequence>MYVPRGLLGHLYTHLQGTHHALSPPVLILVSLEPDALCACRIFAALLKRDYIPHKIQPVSGYGELQRIGQELVRPMRTSAGGSGGVVVCLGVGGLVDLEAMLGLEIEDEGTNGMSGIDVWVFDARRPWNLSNVFGSQGLATELQGDGAERRSRAMGLEKGRINQNYRPGRGGIFVFDDGDIEEEMAAEREAYCELEVMPEVGDDADFDDEDQPGSDRGDDDGAPILGQTRKRKSPSDEDTESEDEAGRRPRQRRRSNLSSPIPATPETRPARRGLLVTDGNSSNFSRSGSPHSGGSLSPLRQHHAFVQPTARSLRRQLVTLRRKHEAVLQSYYNLGTSYSEPISSMLYSLASELGREDNDVLWLAIIGVSSLELYGRTMTGVSLVPLPEPGASGWNGDRGERVRALLRDEVHRLNPLDASDLLRERVAGDSQGAITTKARSPTDTAIRLSPEPRFLLIRHWSLYESMLHSPYLSARLRVWSESGKRRLHKLLAKMGVSLAQCKLSYTHMDVELKRGLRERLLKFAPVYGLDALVPPAGRGGSKDGWGFVRCWGWKACLSAIDVGVILGAILEVGSGHGPDSSTAAKPDTLACRSSSRNNNSFFDEPPADALLDPEEEADRAAALHAENVTARFWTAYDSLGSIDALTSHIHTAQNLHRAILRTGAALLDKRQIRHLRSFRMAVVRDGPDVALFAHPGALVKLALWLAEAVAEQDGRRGSSGGAELVVAGLDESKGVYVVVGLGGGGAAAEARRAREKKRAEKRKARENRKEEKKAEKERRRRERRDRLDAAGLGSDDEDETEDEDSEDSESDDSDSDDDLDASRRKRRGEGRNRFGNAFQEVVEETGSRVRIDSFEHCVVEVKREDLSGFLENLSLKTVVG</sequence>
<evidence type="ECO:0000256" key="5">
    <source>
        <dbReference type="ARBA" id="ARBA00023306"/>
    </source>
</evidence>
<dbReference type="GO" id="GO:0003688">
    <property type="term" value="F:DNA replication origin binding"/>
    <property type="evidence" value="ECO:0007669"/>
    <property type="project" value="TreeGrafter"/>
</dbReference>
<dbReference type="GO" id="GO:0031261">
    <property type="term" value="C:DNA replication preinitiation complex"/>
    <property type="evidence" value="ECO:0007669"/>
    <property type="project" value="TreeGrafter"/>
</dbReference>
<evidence type="ECO:0000256" key="3">
    <source>
        <dbReference type="ARBA" id="ARBA00022705"/>
    </source>
</evidence>
<feature type="compositionally biased region" description="Acidic residues" evidence="6">
    <location>
        <begin position="203"/>
        <end position="222"/>
    </location>
</feature>
<dbReference type="PANTHER" id="PTHR10507">
    <property type="entry name" value="CDC45-RELATED PROTEIN"/>
    <property type="match status" value="1"/>
</dbReference>